<reference evidence="2" key="1">
    <citation type="submission" date="2021-03" db="EMBL/GenBank/DDBJ databases">
        <authorList>
            <person name="Jaffe A."/>
        </authorList>
    </citation>
    <scope>NUCLEOTIDE SEQUENCE</scope>
    <source>
        <strain evidence="2">RIFCSPLOWO2_01_FULL_AR10_48_17</strain>
    </source>
</reference>
<dbReference type="EMBL" id="JAGVWC010000012">
    <property type="protein sequence ID" value="MBS3062161.1"/>
    <property type="molecule type" value="Genomic_DNA"/>
</dbReference>
<evidence type="ECO:0000313" key="2">
    <source>
        <dbReference type="EMBL" id="MBS3062161.1"/>
    </source>
</evidence>
<protein>
    <submittedName>
        <fullName evidence="2">Uncharacterized protein</fullName>
    </submittedName>
</protein>
<sequence>MEALLAIGIGVALLVLAIVVVIAIPFAVMFLVFGGFLVSVVLAGYWYLKNRDKEQKLVDDMKKKDSGNY</sequence>
<comment type="caution">
    <text evidence="2">The sequence shown here is derived from an EMBL/GenBank/DDBJ whole genome shotgun (WGS) entry which is preliminary data.</text>
</comment>
<organism evidence="2 3">
    <name type="scientific">Candidatus Iainarchaeum sp</name>
    <dbReference type="NCBI Taxonomy" id="3101447"/>
    <lineage>
        <taxon>Archaea</taxon>
        <taxon>Candidatus Iainarchaeota</taxon>
        <taxon>Candidatus Iainarchaeia</taxon>
        <taxon>Candidatus Iainarchaeales</taxon>
        <taxon>Candidatus Iainarchaeaceae</taxon>
        <taxon>Candidatus Iainarchaeum</taxon>
    </lineage>
</organism>
<gene>
    <name evidence="2" type="ORF">J4215_06270</name>
</gene>
<proteinExistence type="predicted"/>
<dbReference type="AlphaFoldDB" id="A0A8T4L5N2"/>
<evidence type="ECO:0000313" key="3">
    <source>
        <dbReference type="Proteomes" id="UP000675968"/>
    </source>
</evidence>
<dbReference type="Proteomes" id="UP000675968">
    <property type="component" value="Unassembled WGS sequence"/>
</dbReference>
<accession>A0A8T4L5N2</accession>
<feature type="transmembrane region" description="Helical" evidence="1">
    <location>
        <begin position="27"/>
        <end position="48"/>
    </location>
</feature>
<reference evidence="2" key="2">
    <citation type="submission" date="2021-05" db="EMBL/GenBank/DDBJ databases">
        <title>Protein family content uncovers lineage relationships and bacterial pathway maintenance mechanisms in DPANN archaea.</title>
        <authorList>
            <person name="Castelle C.J."/>
            <person name="Meheust R."/>
            <person name="Jaffe A.L."/>
            <person name="Seitz K."/>
            <person name="Gong X."/>
            <person name="Baker B.J."/>
            <person name="Banfield J.F."/>
        </authorList>
    </citation>
    <scope>NUCLEOTIDE SEQUENCE</scope>
    <source>
        <strain evidence="2">RIFCSPLOWO2_01_FULL_AR10_48_17</strain>
    </source>
</reference>
<keyword evidence="1" id="KW-1133">Transmembrane helix</keyword>
<keyword evidence="1" id="KW-0472">Membrane</keyword>
<keyword evidence="1" id="KW-0812">Transmembrane</keyword>
<evidence type="ECO:0000256" key="1">
    <source>
        <dbReference type="SAM" id="Phobius"/>
    </source>
</evidence>
<name>A0A8T4L5N2_9ARCH</name>